<dbReference type="RefSeq" id="WP_126756293.1">
    <property type="nucleotide sequence ID" value="NZ_PIPQ01000001.1"/>
</dbReference>
<evidence type="ECO:0000256" key="11">
    <source>
        <dbReference type="PIRSR" id="PIRSR000445-2"/>
    </source>
</evidence>
<evidence type="ECO:0000256" key="5">
    <source>
        <dbReference type="ARBA" id="ARBA00023002"/>
    </source>
</evidence>
<protein>
    <recommendedName>
        <fullName evidence="8 9">Glutamyl-tRNA reductase</fullName>
        <shortName evidence="9">GluTR</shortName>
        <ecNumber evidence="3 9">1.2.1.70</ecNumber>
    </recommendedName>
</protein>
<gene>
    <name evidence="9" type="primary">hemA</name>
    <name evidence="18" type="ORF">CWE15_01570</name>
</gene>
<evidence type="ECO:0000259" key="17">
    <source>
        <dbReference type="Pfam" id="PF05201"/>
    </source>
</evidence>
<dbReference type="CDD" id="cd05213">
    <property type="entry name" value="NAD_bind_Glutamyl_tRNA_reduct"/>
    <property type="match status" value="1"/>
</dbReference>
<comment type="similarity">
    <text evidence="2 9 14">Belongs to the glutamyl-tRNA reductase family.</text>
</comment>
<evidence type="ECO:0000256" key="2">
    <source>
        <dbReference type="ARBA" id="ARBA00005916"/>
    </source>
</evidence>
<dbReference type="EMBL" id="PIPQ01000001">
    <property type="protein sequence ID" value="RUO43902.1"/>
    <property type="molecule type" value="Genomic_DNA"/>
</dbReference>
<dbReference type="AlphaFoldDB" id="A0A432X928"/>
<evidence type="ECO:0000256" key="8">
    <source>
        <dbReference type="ARBA" id="ARBA00068659"/>
    </source>
</evidence>
<keyword evidence="5 9" id="KW-0560">Oxidoreductase</keyword>
<dbReference type="SUPFAM" id="SSF51735">
    <property type="entry name" value="NAD(P)-binding Rossmann-fold domains"/>
    <property type="match status" value="1"/>
</dbReference>
<keyword evidence="6 9" id="KW-0627">Porphyrin biosynthesis</keyword>
<evidence type="ECO:0000256" key="14">
    <source>
        <dbReference type="RuleBase" id="RU000584"/>
    </source>
</evidence>
<keyword evidence="19" id="KW-1185">Reference proteome</keyword>
<dbReference type="FunFam" id="3.40.50.720:FF:000031">
    <property type="entry name" value="Glutamyl-tRNA reductase"/>
    <property type="match status" value="1"/>
</dbReference>
<feature type="domain" description="Glutamyl-tRNA reductase N-terminal" evidence="17">
    <location>
        <begin position="6"/>
        <end position="154"/>
    </location>
</feature>
<feature type="site" description="Important for activity" evidence="9 13">
    <location>
        <position position="97"/>
    </location>
</feature>
<feature type="binding site" evidence="9 11">
    <location>
        <position position="107"/>
    </location>
    <ligand>
        <name>substrate</name>
    </ligand>
</feature>
<evidence type="ECO:0000256" key="10">
    <source>
        <dbReference type="PIRSR" id="PIRSR000445-1"/>
    </source>
</evidence>
<dbReference type="UniPathway" id="UPA00251">
    <property type="reaction ID" value="UER00316"/>
</dbReference>
<evidence type="ECO:0000259" key="16">
    <source>
        <dbReference type="Pfam" id="PF01488"/>
    </source>
</evidence>
<dbReference type="OrthoDB" id="110209at2"/>
<dbReference type="GO" id="GO:0008883">
    <property type="term" value="F:glutamyl-tRNA reductase activity"/>
    <property type="evidence" value="ECO:0007669"/>
    <property type="project" value="UniProtKB-UniRule"/>
</dbReference>
<dbReference type="InterPro" id="IPR036291">
    <property type="entry name" value="NAD(P)-bd_dom_sf"/>
</dbReference>
<comment type="caution">
    <text evidence="18">The sequence shown here is derived from an EMBL/GenBank/DDBJ whole genome shotgun (WGS) entry which is preliminary data.</text>
</comment>
<dbReference type="PANTHER" id="PTHR43013">
    <property type="entry name" value="GLUTAMYL-TRNA REDUCTASE"/>
    <property type="match status" value="1"/>
</dbReference>
<feature type="binding site" evidence="9 12">
    <location>
        <begin position="187"/>
        <end position="192"/>
    </location>
    <ligand>
        <name>NADP(+)</name>
        <dbReference type="ChEBI" id="CHEBI:58349"/>
    </ligand>
</feature>
<accession>A0A432X928</accession>
<evidence type="ECO:0000256" key="3">
    <source>
        <dbReference type="ARBA" id="ARBA00012970"/>
    </source>
</evidence>
<dbReference type="Proteomes" id="UP000286976">
    <property type="component" value="Unassembled WGS sequence"/>
</dbReference>
<dbReference type="InterPro" id="IPR000343">
    <property type="entry name" value="4pyrrol_synth_GluRdtase"/>
</dbReference>
<dbReference type="PANTHER" id="PTHR43013:SF1">
    <property type="entry name" value="GLUTAMYL-TRNA REDUCTASE"/>
    <property type="match status" value="1"/>
</dbReference>
<dbReference type="InterPro" id="IPR036343">
    <property type="entry name" value="GluRdtase_N_sf"/>
</dbReference>
<comment type="pathway">
    <text evidence="1 9 14">Porphyrin-containing compound metabolism; protoporphyrin-IX biosynthesis; 5-aminolevulinate from L-glutamyl-tRNA(Glu): step 1/2.</text>
</comment>
<evidence type="ECO:0000256" key="7">
    <source>
        <dbReference type="ARBA" id="ARBA00047464"/>
    </source>
</evidence>
<dbReference type="Pfam" id="PF01488">
    <property type="entry name" value="Shikimate_DH"/>
    <property type="match status" value="1"/>
</dbReference>
<dbReference type="EC" id="1.2.1.70" evidence="3 9"/>
<feature type="binding site" evidence="9 11">
    <location>
        <position position="118"/>
    </location>
    <ligand>
        <name>substrate</name>
    </ligand>
</feature>
<dbReference type="GO" id="GO:0050661">
    <property type="term" value="F:NADP binding"/>
    <property type="evidence" value="ECO:0007669"/>
    <property type="project" value="InterPro"/>
</dbReference>
<sequence>MSILAIGINHTTATVDVREKVAFQPEHLEHALQSLVQQGKVSESVIVSTCNRTELYCKAESGDAAPIIQWLANFHSLPVEQVAQHVYQHKDEQAISHLMAVASGLDSLVLGEPQIFGQVKDAYDAARKAGTIGALFDRLFQSTFAAAKNVRTDTSVGENAVSVAFSAVNLAKHIFADLSDAEVLLVGAGETAELAARHLREQGVRKLSVANRTVARAQELTDVVGGEAYTLDQLKGLLSKSDIIISSTASPVPIIGKGWVETAIKARRHKPMLFIDLAVPRDIEEEVGTLNDVYLYTVDDLQKIVSKNLAQREKAAAEARTIIQQHVADFTAWVQSLNSVDILREYRTQGQRIANEQKERALNAIAAGRDPEEVIHQLAQRLANTLMHKPTTAIQQAGRDNDIYSLAAYQKLIHHEADE</sequence>
<dbReference type="InterPro" id="IPR015896">
    <property type="entry name" value="4pyrrol_synth_GluRdtase_dimer"/>
</dbReference>
<organism evidence="18 19">
    <name type="scientific">Aliidiomarina taiwanensis</name>
    <dbReference type="NCBI Taxonomy" id="946228"/>
    <lineage>
        <taxon>Bacteria</taxon>
        <taxon>Pseudomonadati</taxon>
        <taxon>Pseudomonadota</taxon>
        <taxon>Gammaproteobacteria</taxon>
        <taxon>Alteromonadales</taxon>
        <taxon>Idiomarinaceae</taxon>
        <taxon>Aliidiomarina</taxon>
    </lineage>
</organism>
<proteinExistence type="inferred from homology"/>
<dbReference type="Pfam" id="PF00745">
    <property type="entry name" value="GlutR_dimer"/>
    <property type="match status" value="1"/>
</dbReference>
<feature type="binding site" evidence="9 11">
    <location>
        <begin position="112"/>
        <end position="114"/>
    </location>
    <ligand>
        <name>substrate</name>
    </ligand>
</feature>
<evidence type="ECO:0000256" key="12">
    <source>
        <dbReference type="PIRSR" id="PIRSR000445-3"/>
    </source>
</evidence>
<comment type="catalytic activity">
    <reaction evidence="7 9 14">
        <text>(S)-4-amino-5-oxopentanoate + tRNA(Glu) + NADP(+) = L-glutamyl-tRNA(Glu) + NADPH + H(+)</text>
        <dbReference type="Rhea" id="RHEA:12344"/>
        <dbReference type="Rhea" id="RHEA-COMP:9663"/>
        <dbReference type="Rhea" id="RHEA-COMP:9680"/>
        <dbReference type="ChEBI" id="CHEBI:15378"/>
        <dbReference type="ChEBI" id="CHEBI:57501"/>
        <dbReference type="ChEBI" id="CHEBI:57783"/>
        <dbReference type="ChEBI" id="CHEBI:58349"/>
        <dbReference type="ChEBI" id="CHEBI:78442"/>
        <dbReference type="ChEBI" id="CHEBI:78520"/>
        <dbReference type="EC" id="1.2.1.70"/>
    </reaction>
</comment>
<evidence type="ECO:0000256" key="4">
    <source>
        <dbReference type="ARBA" id="ARBA00022857"/>
    </source>
</evidence>
<name>A0A432X928_9GAMM</name>
<evidence type="ECO:0000256" key="9">
    <source>
        <dbReference type="HAMAP-Rule" id="MF_00087"/>
    </source>
</evidence>
<dbReference type="InterPro" id="IPR006151">
    <property type="entry name" value="Shikm_DH/Glu-tRNA_Rdtase"/>
</dbReference>
<dbReference type="GO" id="GO:0019353">
    <property type="term" value="P:protoporphyrinogen IX biosynthetic process from glutamate"/>
    <property type="evidence" value="ECO:0007669"/>
    <property type="project" value="TreeGrafter"/>
</dbReference>
<evidence type="ECO:0000256" key="6">
    <source>
        <dbReference type="ARBA" id="ARBA00023244"/>
    </source>
</evidence>
<feature type="domain" description="Quinate/shikimate 5-dehydrogenase/glutamyl-tRNA reductase" evidence="16">
    <location>
        <begin position="170"/>
        <end position="304"/>
    </location>
</feature>
<feature type="binding site" evidence="9 11">
    <location>
        <begin position="49"/>
        <end position="52"/>
    </location>
    <ligand>
        <name>substrate</name>
    </ligand>
</feature>
<comment type="domain">
    <text evidence="9">Possesses an unusual extended V-shaped dimeric structure with each monomer consisting of three distinct domains arranged along a curved 'spinal' alpha-helix. The N-terminal catalytic domain specifically recognizes the glutamate moiety of the substrate. The second domain is the NADPH-binding domain, and the third C-terminal domain is responsible for dimerization.</text>
</comment>
<feature type="domain" description="Tetrapyrrole biosynthesis glutamyl-tRNA reductase dimerisation" evidence="15">
    <location>
        <begin position="318"/>
        <end position="411"/>
    </location>
</feature>
<dbReference type="NCBIfam" id="TIGR01035">
    <property type="entry name" value="hemA"/>
    <property type="match status" value="1"/>
</dbReference>
<evidence type="ECO:0000259" key="15">
    <source>
        <dbReference type="Pfam" id="PF00745"/>
    </source>
</evidence>
<feature type="active site" description="Nucleophile" evidence="9 10">
    <location>
        <position position="50"/>
    </location>
</feature>
<dbReference type="SUPFAM" id="SSF69742">
    <property type="entry name" value="Glutamyl tRNA-reductase catalytic, N-terminal domain"/>
    <property type="match status" value="1"/>
</dbReference>
<evidence type="ECO:0000313" key="18">
    <source>
        <dbReference type="EMBL" id="RUO43902.1"/>
    </source>
</evidence>
<dbReference type="Pfam" id="PF05201">
    <property type="entry name" value="GlutR_N"/>
    <property type="match status" value="1"/>
</dbReference>
<dbReference type="InterPro" id="IPR015895">
    <property type="entry name" value="4pyrrol_synth_GluRdtase_N"/>
</dbReference>
<reference evidence="18 19" key="1">
    <citation type="journal article" date="2011" name="Front. Microbiol.">
        <title>Genomic signatures of strain selection and enhancement in Bacillus atrophaeus var. globigii, a historical biowarfare simulant.</title>
        <authorList>
            <person name="Gibbons H.S."/>
            <person name="Broomall S.M."/>
            <person name="McNew L.A."/>
            <person name="Daligault H."/>
            <person name="Chapman C."/>
            <person name="Bruce D."/>
            <person name="Karavis M."/>
            <person name="Krepps M."/>
            <person name="McGregor P.A."/>
            <person name="Hong C."/>
            <person name="Park K.H."/>
            <person name="Akmal A."/>
            <person name="Feldman A."/>
            <person name="Lin J.S."/>
            <person name="Chang W.E."/>
            <person name="Higgs B.W."/>
            <person name="Demirev P."/>
            <person name="Lindquist J."/>
            <person name="Liem A."/>
            <person name="Fochler E."/>
            <person name="Read T.D."/>
            <person name="Tapia R."/>
            <person name="Johnson S."/>
            <person name="Bishop-Lilly K.A."/>
            <person name="Detter C."/>
            <person name="Han C."/>
            <person name="Sozhamannan S."/>
            <person name="Rosenzweig C.N."/>
            <person name="Skowronski E.W."/>
        </authorList>
    </citation>
    <scope>NUCLEOTIDE SEQUENCE [LARGE SCALE GENOMIC DNA]</scope>
    <source>
        <strain evidence="18 19">AIT1</strain>
    </source>
</reference>
<dbReference type="HAMAP" id="MF_00087">
    <property type="entry name" value="Glu_tRNA_reductase"/>
    <property type="match status" value="1"/>
</dbReference>
<keyword evidence="4 9" id="KW-0521">NADP</keyword>
<evidence type="ECO:0000313" key="19">
    <source>
        <dbReference type="Proteomes" id="UP000286976"/>
    </source>
</evidence>
<comment type="function">
    <text evidence="9">Catalyzes the NADPH-dependent reduction of glutamyl-tRNA(Glu) to glutamate 1-semialdehyde (GSA).</text>
</comment>
<dbReference type="PIRSF" id="PIRSF000445">
    <property type="entry name" value="4pyrrol_synth_GluRdtase"/>
    <property type="match status" value="1"/>
</dbReference>
<evidence type="ECO:0000256" key="13">
    <source>
        <dbReference type="PIRSR" id="PIRSR000445-4"/>
    </source>
</evidence>
<dbReference type="Gene3D" id="3.30.460.30">
    <property type="entry name" value="Glutamyl-tRNA reductase, N-terminal domain"/>
    <property type="match status" value="1"/>
</dbReference>
<dbReference type="FunFam" id="3.30.460.30:FF:000001">
    <property type="entry name" value="Glutamyl-tRNA reductase"/>
    <property type="match status" value="1"/>
</dbReference>
<comment type="miscellaneous">
    <text evidence="9">During catalysis, the active site Cys acts as a nucleophile attacking the alpha-carbonyl group of tRNA-bound glutamate with the formation of a thioester intermediate between enzyme and glutamate, and the concomitant release of tRNA(Glu). The thioester intermediate is finally reduced by direct hydride transfer from NADPH, to form the product GSA.</text>
</comment>
<comment type="subunit">
    <text evidence="9">Homodimer.</text>
</comment>
<evidence type="ECO:0000256" key="1">
    <source>
        <dbReference type="ARBA" id="ARBA00005059"/>
    </source>
</evidence>
<dbReference type="Gene3D" id="3.40.50.720">
    <property type="entry name" value="NAD(P)-binding Rossmann-like Domain"/>
    <property type="match status" value="1"/>
</dbReference>
<dbReference type="InterPro" id="IPR036453">
    <property type="entry name" value="GluRdtase_dimer_dom_sf"/>
</dbReference>
<dbReference type="SUPFAM" id="SSF69075">
    <property type="entry name" value="Glutamyl tRNA-reductase dimerization domain"/>
    <property type="match status" value="1"/>
</dbReference>